<name>A7TNB7_VANPO</name>
<evidence type="ECO:0000313" key="3">
    <source>
        <dbReference type="Proteomes" id="UP000000267"/>
    </source>
</evidence>
<accession>A7TNB7</accession>
<evidence type="ECO:0000256" key="1">
    <source>
        <dbReference type="SAM" id="SignalP"/>
    </source>
</evidence>
<dbReference type="RefSeq" id="XP_001644107.1">
    <property type="nucleotide sequence ID" value="XM_001644057.1"/>
</dbReference>
<organism evidence="3">
    <name type="scientific">Vanderwaltozyma polyspora (strain ATCC 22028 / DSM 70294 / BCRC 21397 / CBS 2163 / NBRC 10782 / NRRL Y-8283 / UCD 57-17)</name>
    <name type="common">Kluyveromyces polysporus</name>
    <dbReference type="NCBI Taxonomy" id="436907"/>
    <lineage>
        <taxon>Eukaryota</taxon>
        <taxon>Fungi</taxon>
        <taxon>Dikarya</taxon>
        <taxon>Ascomycota</taxon>
        <taxon>Saccharomycotina</taxon>
        <taxon>Saccharomycetes</taxon>
        <taxon>Saccharomycetales</taxon>
        <taxon>Saccharomycetaceae</taxon>
        <taxon>Vanderwaltozyma</taxon>
    </lineage>
</organism>
<protein>
    <submittedName>
        <fullName evidence="2">Uncharacterized protein</fullName>
    </submittedName>
</protein>
<dbReference type="AlphaFoldDB" id="A7TNB7"/>
<dbReference type="EMBL" id="DS480429">
    <property type="protein sequence ID" value="EDO16249.1"/>
    <property type="molecule type" value="Genomic_DNA"/>
</dbReference>
<keyword evidence="1" id="KW-0732">Signal</keyword>
<dbReference type="InParanoid" id="A7TNB7"/>
<keyword evidence="3" id="KW-1185">Reference proteome</keyword>
<gene>
    <name evidence="2" type="ORF">Kpol_505p26</name>
</gene>
<feature type="signal peptide" evidence="1">
    <location>
        <begin position="1"/>
        <end position="19"/>
    </location>
</feature>
<feature type="chain" id="PRO_5002713025" evidence="1">
    <location>
        <begin position="20"/>
        <end position="280"/>
    </location>
</feature>
<reference evidence="2 3" key="1">
    <citation type="journal article" date="2007" name="Proc. Natl. Acad. Sci. U.S.A.">
        <title>Independent sorting-out of thousands of duplicated gene pairs in two yeast species descended from a whole-genome duplication.</title>
        <authorList>
            <person name="Scannell D.R."/>
            <person name="Frank A.C."/>
            <person name="Conant G.C."/>
            <person name="Byrne K.P."/>
            <person name="Woolfit M."/>
            <person name="Wolfe K.H."/>
        </authorList>
    </citation>
    <scope>NUCLEOTIDE SEQUENCE [LARGE SCALE GENOMIC DNA]</scope>
    <source>
        <strain evidence="3">ATCC 22028 / DSM 70294 / BCRC 21397 / CBS 2163 / NBRC 10782 / NRRL Y-8283 / UCD 57-17</strain>
    </source>
</reference>
<dbReference type="HOGENOM" id="CLU_994657_0_0_1"/>
<dbReference type="GeneID" id="5544380"/>
<dbReference type="Proteomes" id="UP000000267">
    <property type="component" value="Unassembled WGS sequence"/>
</dbReference>
<evidence type="ECO:0000313" key="2">
    <source>
        <dbReference type="EMBL" id="EDO16249.1"/>
    </source>
</evidence>
<dbReference type="KEGG" id="vpo:Kpol_505p26"/>
<dbReference type="PhylomeDB" id="A7TNB7"/>
<proteinExistence type="predicted"/>
<sequence>MKLSTATFVLAAATLGTSTKLFPNSTDIISEIEYSEPFFIKFANGTLSDILDYFENNDIVNFVEYEINSGNLPITFGGDTSSIFNINDIESLLSQEFRLSSLGQLLNTANETADNFYGKGYSISGGLLNFKGLNNWTINLNGPNLNINLPGSTFTTTTGLMPVVLSAVTQDGTTLSNFPNTPVSANVKREEPVSNITSSEIQNTTSTVPITTSSFHSYVNSTGFETATSVPSAIQSSISRNHTNGTRPSTISSNFEGFALRNDVSCGSLMGCVAVALLLI</sequence>